<comment type="pathway">
    <text evidence="9">Carbohydrate metabolism; D-ribose degradation; D-ribose 5-phosphate from beta-D-ribopyranose: step 2/2.</text>
</comment>
<evidence type="ECO:0000259" key="11">
    <source>
        <dbReference type="Pfam" id="PF00294"/>
    </source>
</evidence>
<organism evidence="12 13">
    <name type="scientific">Alkalicoccus luteus</name>
    <dbReference type="NCBI Taxonomy" id="1237094"/>
    <lineage>
        <taxon>Bacteria</taxon>
        <taxon>Bacillati</taxon>
        <taxon>Bacillota</taxon>
        <taxon>Bacilli</taxon>
        <taxon>Bacillales</taxon>
        <taxon>Bacillaceae</taxon>
        <taxon>Alkalicoccus</taxon>
    </lineage>
</organism>
<evidence type="ECO:0000256" key="4">
    <source>
        <dbReference type="ARBA" id="ARBA00022777"/>
    </source>
</evidence>
<dbReference type="CDD" id="cd01174">
    <property type="entry name" value="ribokinase"/>
    <property type="match status" value="1"/>
</dbReference>
<dbReference type="EMBL" id="JAATHJ010000026">
    <property type="protein sequence ID" value="NJP38627.1"/>
    <property type="molecule type" value="Genomic_DNA"/>
</dbReference>
<feature type="binding site" evidence="9">
    <location>
        <begin position="234"/>
        <end position="235"/>
    </location>
    <ligand>
        <name>ATP</name>
        <dbReference type="ChEBI" id="CHEBI:30616"/>
    </ligand>
</feature>
<keyword evidence="8 9" id="KW-0119">Carbohydrate metabolism</keyword>
<protein>
    <recommendedName>
        <fullName evidence="9 10">Ribokinase</fullName>
        <shortName evidence="9">RK</shortName>
        <ecNumber evidence="9 10">2.7.1.15</ecNumber>
    </recommendedName>
</protein>
<comment type="caution">
    <text evidence="12">The sequence shown here is derived from an EMBL/GenBank/DDBJ whole genome shotgun (WGS) entry which is preliminary data.</text>
</comment>
<dbReference type="GO" id="GO:0005829">
    <property type="term" value="C:cytosol"/>
    <property type="evidence" value="ECO:0007669"/>
    <property type="project" value="TreeGrafter"/>
</dbReference>
<feature type="binding site" evidence="9">
    <location>
        <begin position="39"/>
        <end position="43"/>
    </location>
    <ligand>
        <name>substrate</name>
    </ligand>
</feature>
<dbReference type="InterPro" id="IPR029056">
    <property type="entry name" value="Ribokinase-like"/>
</dbReference>
<proteinExistence type="inferred from homology"/>
<evidence type="ECO:0000313" key="13">
    <source>
        <dbReference type="Proteomes" id="UP000752012"/>
    </source>
</evidence>
<feature type="binding site" evidence="9">
    <location>
        <position position="259"/>
    </location>
    <ligand>
        <name>ATP</name>
        <dbReference type="ChEBI" id="CHEBI:30616"/>
    </ligand>
</feature>
<dbReference type="PANTHER" id="PTHR10584:SF166">
    <property type="entry name" value="RIBOKINASE"/>
    <property type="match status" value="1"/>
</dbReference>
<feature type="binding site" evidence="9">
    <location>
        <position position="268"/>
    </location>
    <ligand>
        <name>K(+)</name>
        <dbReference type="ChEBI" id="CHEBI:29103"/>
    </ligand>
</feature>
<comment type="caution">
    <text evidence="9">Lacks conserved residue(s) required for the propagation of feature annotation.</text>
</comment>
<comment type="cofactor">
    <cofactor evidence="9">
        <name>Mg(2+)</name>
        <dbReference type="ChEBI" id="CHEBI:18420"/>
    </cofactor>
    <text evidence="9">Requires a divalent cation, most likely magnesium in vivo, as an electrophilic catalyst to aid phosphoryl group transfer. It is the chelate of the metal and the nucleotide that is the actual substrate.</text>
</comment>
<evidence type="ECO:0000256" key="2">
    <source>
        <dbReference type="ARBA" id="ARBA00022723"/>
    </source>
</evidence>
<sequence>MGRVLVIGSINVDMVTETDRIPEQGETLIGGRFRTVPGGKGANQAVAAAKAGADVTMIGAVGDDSIGSDMLANLRKAGIDTSCVKIVQEEATGTAVILLTEGDNRIIVSPGANASVTPDTIASLESVMVNSDVVLLQLEVPLEAVTAAVQLAHRHRIPIVLNPAPAAALPAEVWKKATWITPNEREQQQLFLHGEFREKLITTFGANGVAYWAGNEVKQVAGHRVQVTDTTGAGDTFNGVFAALLAEGATCEQAVIMANAASAISVQTFGAQGGMPDRKTIEAFLAARRPE</sequence>
<dbReference type="Proteomes" id="UP000752012">
    <property type="component" value="Unassembled WGS sequence"/>
</dbReference>
<feature type="binding site" evidence="9">
    <location>
        <position position="235"/>
    </location>
    <ligand>
        <name>substrate</name>
    </ligand>
</feature>
<dbReference type="GO" id="GO:0019303">
    <property type="term" value="P:D-ribose catabolic process"/>
    <property type="evidence" value="ECO:0007669"/>
    <property type="project" value="UniProtKB-UniRule"/>
</dbReference>
<feature type="binding site" evidence="9">
    <location>
        <begin position="203"/>
        <end position="208"/>
    </location>
    <ligand>
        <name>ATP</name>
        <dbReference type="ChEBI" id="CHEBI:30616"/>
    </ligand>
</feature>
<accession>A0A969PZY0</accession>
<dbReference type="EC" id="2.7.1.15" evidence="9 10"/>
<evidence type="ECO:0000256" key="1">
    <source>
        <dbReference type="ARBA" id="ARBA00022679"/>
    </source>
</evidence>
<feature type="binding site" evidence="9">
    <location>
        <position position="270"/>
    </location>
    <ligand>
        <name>K(+)</name>
        <dbReference type="ChEBI" id="CHEBI:29103"/>
    </ligand>
</feature>
<keyword evidence="7 9" id="KW-0630">Potassium</keyword>
<dbReference type="SUPFAM" id="SSF53613">
    <property type="entry name" value="Ribokinase-like"/>
    <property type="match status" value="1"/>
</dbReference>
<feature type="binding site" evidence="9">
    <location>
        <position position="229"/>
    </location>
    <ligand>
        <name>K(+)</name>
        <dbReference type="ChEBI" id="CHEBI:29103"/>
    </ligand>
</feature>
<keyword evidence="5 9" id="KW-0067">ATP-binding</keyword>
<feature type="active site" description="Proton acceptor" evidence="9">
    <location>
        <position position="235"/>
    </location>
</feature>
<keyword evidence="6 9" id="KW-0460">Magnesium</keyword>
<feature type="binding site" evidence="9">
    <location>
        <position position="265"/>
    </location>
    <ligand>
        <name>K(+)</name>
        <dbReference type="ChEBI" id="CHEBI:29103"/>
    </ligand>
</feature>
<dbReference type="Gene3D" id="3.40.1190.20">
    <property type="match status" value="1"/>
</dbReference>
<feature type="binding site" evidence="9">
    <location>
        <begin position="11"/>
        <end position="13"/>
    </location>
    <ligand>
        <name>substrate</name>
    </ligand>
</feature>
<name>A0A969PZY0_9BACI</name>
<dbReference type="AlphaFoldDB" id="A0A969PZY0"/>
<comment type="subcellular location">
    <subcellularLocation>
        <location evidence="9">Cytoplasm</location>
    </subcellularLocation>
</comment>
<evidence type="ECO:0000256" key="7">
    <source>
        <dbReference type="ARBA" id="ARBA00022958"/>
    </source>
</evidence>
<feature type="domain" description="Carbohydrate kinase PfkB" evidence="11">
    <location>
        <begin position="2"/>
        <end position="277"/>
    </location>
</feature>
<comment type="function">
    <text evidence="9">Catalyzes the phosphorylation of ribose at O-5 in a reaction requiring ATP and magnesium. The resulting D-ribose-5-phosphate can then be used either for sythesis of nucleotides, histidine, and tryptophan, or as a component of the pentose phosphate pathway.</text>
</comment>
<evidence type="ECO:0000256" key="3">
    <source>
        <dbReference type="ARBA" id="ARBA00022741"/>
    </source>
</evidence>
<dbReference type="GO" id="GO:0046872">
    <property type="term" value="F:metal ion binding"/>
    <property type="evidence" value="ECO:0007669"/>
    <property type="project" value="UniProtKB-KW"/>
</dbReference>
<gene>
    <name evidence="9 12" type="primary">rbsK</name>
    <name evidence="12" type="ORF">HCN83_13680</name>
</gene>
<feature type="binding site" evidence="9">
    <location>
        <position position="139"/>
    </location>
    <ligand>
        <name>substrate</name>
    </ligand>
</feature>
<comment type="similarity">
    <text evidence="9">Belongs to the carbohydrate kinase PfkB family. Ribokinase subfamily.</text>
</comment>
<dbReference type="InterPro" id="IPR002139">
    <property type="entry name" value="Ribo/fructo_kinase"/>
</dbReference>
<evidence type="ECO:0000256" key="8">
    <source>
        <dbReference type="ARBA" id="ARBA00023277"/>
    </source>
</evidence>
<feature type="binding site" evidence="9">
    <location>
        <position position="183"/>
    </location>
    <ligand>
        <name>ATP</name>
        <dbReference type="ChEBI" id="CHEBI:30616"/>
    </ligand>
</feature>
<keyword evidence="9" id="KW-0963">Cytoplasm</keyword>
<keyword evidence="1 9" id="KW-0808">Transferase</keyword>
<comment type="subunit">
    <text evidence="9">Homodimer.</text>
</comment>
<evidence type="ECO:0000256" key="10">
    <source>
        <dbReference type="NCBIfam" id="TIGR02152"/>
    </source>
</evidence>
<dbReference type="NCBIfam" id="TIGR02152">
    <property type="entry name" value="D_ribokin_bact"/>
    <property type="match status" value="1"/>
</dbReference>
<evidence type="ECO:0000256" key="5">
    <source>
        <dbReference type="ARBA" id="ARBA00022840"/>
    </source>
</evidence>
<reference evidence="12 13" key="1">
    <citation type="submission" date="2020-03" db="EMBL/GenBank/DDBJ databases">
        <title>Assessment of the enzymatic potential of alkaline-tolerant lipase obtained from Bacillus luteus H11 (technogenic soil) for the bioremediation of saline soils contaminated with petroleum substances.</title>
        <authorList>
            <person name="Kalwasinska A."/>
        </authorList>
    </citation>
    <scope>NUCLEOTIDE SEQUENCE [LARGE SCALE GENOMIC DNA]</scope>
    <source>
        <strain evidence="12 13">H11</strain>
    </source>
</reference>
<comment type="activity regulation">
    <text evidence="9">Activated by a monovalent cation that binds near, but not in, the active site. The most likely occupant of the site in vivo is potassium. Ion binding induces a conformational change that may alter substrate affinity.</text>
</comment>
<keyword evidence="13" id="KW-1185">Reference proteome</keyword>
<dbReference type="PANTHER" id="PTHR10584">
    <property type="entry name" value="SUGAR KINASE"/>
    <property type="match status" value="1"/>
</dbReference>
<evidence type="ECO:0000313" key="12">
    <source>
        <dbReference type="EMBL" id="NJP38627.1"/>
    </source>
</evidence>
<dbReference type="Pfam" id="PF00294">
    <property type="entry name" value="PfkB"/>
    <property type="match status" value="1"/>
</dbReference>
<keyword evidence="3 9" id="KW-0547">Nucleotide-binding</keyword>
<dbReference type="HAMAP" id="MF_01987">
    <property type="entry name" value="Ribokinase"/>
    <property type="match status" value="1"/>
</dbReference>
<keyword evidence="4 9" id="KW-0418">Kinase</keyword>
<evidence type="ECO:0000256" key="9">
    <source>
        <dbReference type="HAMAP-Rule" id="MF_01987"/>
    </source>
</evidence>
<dbReference type="InterPro" id="IPR011877">
    <property type="entry name" value="Ribokinase"/>
</dbReference>
<keyword evidence="2 9" id="KW-0479">Metal-binding</keyword>
<dbReference type="PRINTS" id="PR00990">
    <property type="entry name" value="RIBOKINASE"/>
</dbReference>
<dbReference type="RefSeq" id="WP_168008298.1">
    <property type="nucleotide sequence ID" value="NZ_JAATHJ010000026.1"/>
</dbReference>
<dbReference type="GO" id="GO:0004747">
    <property type="term" value="F:ribokinase activity"/>
    <property type="evidence" value="ECO:0007669"/>
    <property type="project" value="UniProtKB-UniRule"/>
</dbReference>
<evidence type="ECO:0000256" key="6">
    <source>
        <dbReference type="ARBA" id="ARBA00022842"/>
    </source>
</evidence>
<comment type="catalytic activity">
    <reaction evidence="9">
        <text>D-ribose + ATP = D-ribose 5-phosphate + ADP + H(+)</text>
        <dbReference type="Rhea" id="RHEA:13697"/>
        <dbReference type="ChEBI" id="CHEBI:15378"/>
        <dbReference type="ChEBI" id="CHEBI:30616"/>
        <dbReference type="ChEBI" id="CHEBI:47013"/>
        <dbReference type="ChEBI" id="CHEBI:78346"/>
        <dbReference type="ChEBI" id="CHEBI:456216"/>
        <dbReference type="EC" id="2.7.1.15"/>
    </reaction>
</comment>
<feature type="binding site" evidence="9">
    <location>
        <position position="231"/>
    </location>
    <ligand>
        <name>K(+)</name>
        <dbReference type="ChEBI" id="CHEBI:29103"/>
    </ligand>
</feature>
<dbReference type="InterPro" id="IPR011611">
    <property type="entry name" value="PfkB_dom"/>
</dbReference>
<dbReference type="GO" id="GO:0005524">
    <property type="term" value="F:ATP binding"/>
    <property type="evidence" value="ECO:0007669"/>
    <property type="project" value="UniProtKB-UniRule"/>
</dbReference>